<evidence type="ECO:0000313" key="3">
    <source>
        <dbReference type="Proteomes" id="UP000199514"/>
    </source>
</evidence>
<dbReference type="Proteomes" id="UP000199514">
    <property type="component" value="Unassembled WGS sequence"/>
</dbReference>
<keyword evidence="3" id="KW-1185">Reference proteome</keyword>
<protein>
    <submittedName>
        <fullName evidence="2">Uncharacterized protein</fullName>
    </submittedName>
</protein>
<sequence length="59" mass="6991">MILRASNNGEITLVSVLLNNHFDTRRFSEQKRVTSTSKKNKIFYNILIISVLFFIFFHQ</sequence>
<evidence type="ECO:0000313" key="2">
    <source>
        <dbReference type="EMBL" id="SFC58970.1"/>
    </source>
</evidence>
<accession>A0A1I1KNE0</accession>
<gene>
    <name evidence="2" type="ORF">SAMN05421780_10714</name>
</gene>
<keyword evidence="1" id="KW-1133">Transmembrane helix</keyword>
<dbReference type="AlphaFoldDB" id="A0A1I1KNE0"/>
<organism evidence="2 3">
    <name type="scientific">Flexibacter flexilis DSM 6793</name>
    <dbReference type="NCBI Taxonomy" id="927664"/>
    <lineage>
        <taxon>Bacteria</taxon>
        <taxon>Pseudomonadati</taxon>
        <taxon>Bacteroidota</taxon>
        <taxon>Cytophagia</taxon>
        <taxon>Cytophagales</taxon>
        <taxon>Flexibacteraceae</taxon>
        <taxon>Flexibacter</taxon>
    </lineage>
</organism>
<keyword evidence="1" id="KW-0472">Membrane</keyword>
<proteinExistence type="predicted"/>
<dbReference type="EMBL" id="FOLE01000007">
    <property type="protein sequence ID" value="SFC58970.1"/>
    <property type="molecule type" value="Genomic_DNA"/>
</dbReference>
<name>A0A1I1KNE0_9BACT</name>
<feature type="transmembrane region" description="Helical" evidence="1">
    <location>
        <begin position="42"/>
        <end position="58"/>
    </location>
</feature>
<keyword evidence="1" id="KW-0812">Transmembrane</keyword>
<reference evidence="2 3" key="1">
    <citation type="submission" date="2016-10" db="EMBL/GenBank/DDBJ databases">
        <authorList>
            <person name="de Groot N.N."/>
        </authorList>
    </citation>
    <scope>NUCLEOTIDE SEQUENCE [LARGE SCALE GENOMIC DNA]</scope>
    <source>
        <strain evidence="2 3">DSM 6793</strain>
    </source>
</reference>
<evidence type="ECO:0000256" key="1">
    <source>
        <dbReference type="SAM" id="Phobius"/>
    </source>
</evidence>